<dbReference type="Proteomes" id="UP000178046">
    <property type="component" value="Unassembled WGS sequence"/>
</dbReference>
<dbReference type="SUPFAM" id="SSF52540">
    <property type="entry name" value="P-loop containing nucleoside triphosphate hydrolases"/>
    <property type="match status" value="1"/>
</dbReference>
<dbReference type="InterPro" id="IPR027417">
    <property type="entry name" value="P-loop_NTPase"/>
</dbReference>
<evidence type="ECO:0000259" key="1">
    <source>
        <dbReference type="Pfam" id="PF07726"/>
    </source>
</evidence>
<dbReference type="GO" id="GO:0016887">
    <property type="term" value="F:ATP hydrolysis activity"/>
    <property type="evidence" value="ECO:0007669"/>
    <property type="project" value="InterPro"/>
</dbReference>
<comment type="caution">
    <text evidence="2">The sequence shown here is derived from an EMBL/GenBank/DDBJ whole genome shotgun (WGS) entry which is preliminary data.</text>
</comment>
<accession>A0A1F5X2A9</accession>
<reference evidence="2 3" key="1">
    <citation type="journal article" date="2016" name="Nat. Commun.">
        <title>Thousands of microbial genomes shed light on interconnected biogeochemical processes in an aquifer system.</title>
        <authorList>
            <person name="Anantharaman K."/>
            <person name="Brown C.T."/>
            <person name="Hug L.A."/>
            <person name="Sharon I."/>
            <person name="Castelle C.J."/>
            <person name="Probst A.J."/>
            <person name="Thomas B.C."/>
            <person name="Singh A."/>
            <person name="Wilkins M.J."/>
            <person name="Karaoz U."/>
            <person name="Brodie E.L."/>
            <person name="Williams K.H."/>
            <person name="Hubbard S.S."/>
            <person name="Banfield J.F."/>
        </authorList>
    </citation>
    <scope>NUCLEOTIDE SEQUENCE [LARGE SCALE GENOMIC DNA]</scope>
</reference>
<sequence length="400" mass="44747">MKKNISEYLELEKDPRLHETHRKVIRSVNRVLEGMRHAVVGRELERLATTAVVGLYSVSDPNPAFVHKVRRQIGNGFIEEEVTTESILVAGNVLLTGFPGAAKTLFARSLAGYCGLPFAKIQMTPDMTPRDLIATTTLEGDKTYTYQGPAATSSVLLADEINRATPKTQSALLERMSSGTLTYKDRGKEVELILPQPCFTIATRNPIEQEGTYNLPEAQLDRFLYNIQFPLPSEDTLRKLLDFVIEIADIKILPVTNAADILECRDFIFREVEVPPAVKDYVVRLILALYDPLAYGIFPELKEKLAGEKLVILPPNARAAIHIMNSAKTLACISGSRVVKVEHIKKRFFEVINHRFVLNRRAIPVLRTDYGSSDDFLNILIKGDKKNGIHGLLDVVPLED</sequence>
<dbReference type="InterPro" id="IPR050764">
    <property type="entry name" value="CbbQ/NirQ/NorQ/GpvN"/>
</dbReference>
<dbReference type="Pfam" id="PF07726">
    <property type="entry name" value="AAA_3"/>
    <property type="match status" value="1"/>
</dbReference>
<organism evidence="2 3">
    <name type="scientific">Candidatus Giovannonibacteria bacterium RIFCSPLOWO2_01_FULL_44_16</name>
    <dbReference type="NCBI Taxonomy" id="1798348"/>
    <lineage>
        <taxon>Bacteria</taxon>
        <taxon>Candidatus Giovannoniibacteriota</taxon>
    </lineage>
</organism>
<evidence type="ECO:0000313" key="2">
    <source>
        <dbReference type="EMBL" id="OGF82037.1"/>
    </source>
</evidence>
<dbReference type="Gene3D" id="1.10.8.80">
    <property type="entry name" value="Magnesium chelatase subunit I, C-Terminal domain"/>
    <property type="match status" value="1"/>
</dbReference>
<protein>
    <recommendedName>
        <fullName evidence="1">ATPase AAA-3 domain-containing protein</fullName>
    </recommendedName>
</protein>
<dbReference type="GO" id="GO:0005524">
    <property type="term" value="F:ATP binding"/>
    <property type="evidence" value="ECO:0007669"/>
    <property type="project" value="InterPro"/>
</dbReference>
<dbReference type="PANTHER" id="PTHR42759:SF1">
    <property type="entry name" value="MAGNESIUM-CHELATASE SUBUNIT CHLD"/>
    <property type="match status" value="1"/>
</dbReference>
<dbReference type="PANTHER" id="PTHR42759">
    <property type="entry name" value="MOXR FAMILY PROTEIN"/>
    <property type="match status" value="1"/>
</dbReference>
<gene>
    <name evidence="2" type="ORF">A2924_03690</name>
</gene>
<feature type="domain" description="ATPase AAA-3" evidence="1">
    <location>
        <begin position="93"/>
        <end position="224"/>
    </location>
</feature>
<dbReference type="Gene3D" id="3.40.50.300">
    <property type="entry name" value="P-loop containing nucleotide triphosphate hydrolases"/>
    <property type="match status" value="1"/>
</dbReference>
<dbReference type="EMBL" id="MFIA01000032">
    <property type="protein sequence ID" value="OGF82037.1"/>
    <property type="molecule type" value="Genomic_DNA"/>
</dbReference>
<proteinExistence type="predicted"/>
<name>A0A1F5X2A9_9BACT</name>
<dbReference type="InterPro" id="IPR011703">
    <property type="entry name" value="ATPase_AAA-3"/>
</dbReference>
<dbReference type="AlphaFoldDB" id="A0A1F5X2A9"/>
<evidence type="ECO:0000313" key="3">
    <source>
        <dbReference type="Proteomes" id="UP000178046"/>
    </source>
</evidence>